<keyword evidence="4" id="KW-0187">Copper transport</keyword>
<keyword evidence="3 4" id="KW-0472">Membrane</keyword>
<evidence type="ECO:0000313" key="6">
    <source>
        <dbReference type="Proteomes" id="UP001642501"/>
    </source>
</evidence>
<dbReference type="Proteomes" id="UP001642501">
    <property type="component" value="Unassembled WGS sequence"/>
</dbReference>
<keyword evidence="4" id="KW-0186">Copper</keyword>
<comment type="caution">
    <text evidence="5">The sequence shown here is derived from an EMBL/GenBank/DDBJ whole genome shotgun (WGS) entry which is preliminary data.</text>
</comment>
<dbReference type="PANTHER" id="PTHR12483:SF120">
    <property type="entry name" value="HIGH-AFFINITY COPPER TRANSPORTER CTRA2"/>
    <property type="match status" value="1"/>
</dbReference>
<evidence type="ECO:0000256" key="1">
    <source>
        <dbReference type="ARBA" id="ARBA00022692"/>
    </source>
</evidence>
<dbReference type="Pfam" id="PF04145">
    <property type="entry name" value="Ctr"/>
    <property type="match status" value="1"/>
</dbReference>
<evidence type="ECO:0000313" key="5">
    <source>
        <dbReference type="EMBL" id="CAK7274369.1"/>
    </source>
</evidence>
<sequence>MDMDMGPGSGSSSSGSSMTGSSSMMTIFFTASDTPLYSQAWTPTSVGTYAGTCVFCIILATLFRLILAFKARVESRWLDAELERRYVVVPGKPELAQRVSQDPSSKRMTLSENGVEEDVIVVTKRHSDVRPWRMSIDPLRALLDTLVAGIGYLLMIAVMSMNVGYFLSVLGGTFLGSLLVGRYVAIMEH</sequence>
<keyword evidence="4" id="KW-0406">Ion transport</keyword>
<dbReference type="PANTHER" id="PTHR12483">
    <property type="entry name" value="SOLUTE CARRIER FAMILY 31 COPPER TRANSPORTERS"/>
    <property type="match status" value="1"/>
</dbReference>
<keyword evidence="2 4" id="KW-1133">Transmembrane helix</keyword>
<accession>A0ABP0E1N4</accession>
<dbReference type="EMBL" id="CAWUOM010000165">
    <property type="protein sequence ID" value="CAK7274369.1"/>
    <property type="molecule type" value="Genomic_DNA"/>
</dbReference>
<comment type="subcellular location">
    <subcellularLocation>
        <location evidence="4">Membrane</location>
        <topology evidence="4">Multi-pass membrane protein</topology>
    </subcellularLocation>
</comment>
<organism evidence="5 6">
    <name type="scientific">Sporothrix epigloea</name>
    <dbReference type="NCBI Taxonomy" id="1892477"/>
    <lineage>
        <taxon>Eukaryota</taxon>
        <taxon>Fungi</taxon>
        <taxon>Dikarya</taxon>
        <taxon>Ascomycota</taxon>
        <taxon>Pezizomycotina</taxon>
        <taxon>Sordariomycetes</taxon>
        <taxon>Sordariomycetidae</taxon>
        <taxon>Ophiostomatales</taxon>
        <taxon>Ophiostomataceae</taxon>
        <taxon>Sporothrix</taxon>
    </lineage>
</organism>
<gene>
    <name evidence="5" type="ORF">SEPCBS57363_006127</name>
</gene>
<name>A0ABP0E1N4_9PEZI</name>
<keyword evidence="6" id="KW-1185">Reference proteome</keyword>
<keyword evidence="1 4" id="KW-0812">Transmembrane</keyword>
<dbReference type="InterPro" id="IPR007274">
    <property type="entry name" value="Cop_transporter"/>
</dbReference>
<protein>
    <recommendedName>
        <fullName evidence="4">Copper transport protein</fullName>
    </recommendedName>
</protein>
<evidence type="ECO:0000256" key="3">
    <source>
        <dbReference type="ARBA" id="ARBA00023136"/>
    </source>
</evidence>
<feature type="transmembrane region" description="Helical" evidence="4">
    <location>
        <begin position="141"/>
        <end position="159"/>
    </location>
</feature>
<evidence type="ECO:0000256" key="2">
    <source>
        <dbReference type="ARBA" id="ARBA00022989"/>
    </source>
</evidence>
<keyword evidence="4" id="KW-0813">Transport</keyword>
<feature type="transmembrane region" description="Helical" evidence="4">
    <location>
        <begin position="165"/>
        <end position="185"/>
    </location>
</feature>
<proteinExistence type="inferred from homology"/>
<reference evidence="5 6" key="1">
    <citation type="submission" date="2024-01" db="EMBL/GenBank/DDBJ databases">
        <authorList>
            <person name="Allen C."/>
            <person name="Tagirdzhanova G."/>
        </authorList>
    </citation>
    <scope>NUCLEOTIDE SEQUENCE [LARGE SCALE GENOMIC DNA]</scope>
    <source>
        <strain evidence="5 6">CBS 573.63</strain>
    </source>
</reference>
<evidence type="ECO:0000256" key="4">
    <source>
        <dbReference type="RuleBase" id="RU367022"/>
    </source>
</evidence>
<feature type="transmembrane region" description="Helical" evidence="4">
    <location>
        <begin position="46"/>
        <end position="67"/>
    </location>
</feature>
<comment type="similarity">
    <text evidence="4">Belongs to the copper transporter (Ctr) (TC 1.A.56) family. SLC31A subfamily.</text>
</comment>